<protein>
    <submittedName>
        <fullName evidence="2">Uncharacterized protein isoform X1</fullName>
    </submittedName>
</protein>
<evidence type="ECO:0000313" key="2">
    <source>
        <dbReference type="RefSeq" id="XP_073807450.1"/>
    </source>
</evidence>
<evidence type="ECO:0000313" key="1">
    <source>
        <dbReference type="Proteomes" id="UP000000437"/>
    </source>
</evidence>
<dbReference type="RefSeq" id="XP_073807450.1">
    <property type="nucleotide sequence ID" value="XM_073951349.1"/>
</dbReference>
<keyword evidence="1" id="KW-1185">Reference proteome</keyword>
<reference evidence="2" key="1">
    <citation type="submission" date="2025-08" db="UniProtKB">
        <authorList>
            <consortium name="RefSeq"/>
        </authorList>
    </citation>
    <scope>IDENTIFICATION</scope>
    <source>
        <strain evidence="2">Tuebingen</strain>
        <tissue evidence="2">Fibroblasts and whole tissue</tissue>
    </source>
</reference>
<proteinExistence type="predicted"/>
<organism evidence="1 2">
    <name type="scientific">Danio rerio</name>
    <name type="common">Zebrafish</name>
    <name type="synonym">Brachydanio rerio</name>
    <dbReference type="NCBI Taxonomy" id="7955"/>
    <lineage>
        <taxon>Eukaryota</taxon>
        <taxon>Metazoa</taxon>
        <taxon>Chordata</taxon>
        <taxon>Craniata</taxon>
        <taxon>Vertebrata</taxon>
        <taxon>Euteleostomi</taxon>
        <taxon>Actinopterygii</taxon>
        <taxon>Neopterygii</taxon>
        <taxon>Teleostei</taxon>
        <taxon>Ostariophysi</taxon>
        <taxon>Cypriniformes</taxon>
        <taxon>Danionidae</taxon>
        <taxon>Danioninae</taxon>
        <taxon>Danio</taxon>
    </lineage>
</organism>
<gene>
    <name evidence="2" type="primary">LOC137495521</name>
</gene>
<sequence length="203" mass="22688">MDKELIDTERRPADAEAFKMEQLSEAKKIRIKKVLTALAEAEKRKCIGEAEAGSIEAVGKAKAEKMRLKPEDYQQYGEAAKTTNALEALPKQYYPYFRLRTALWKQESQWNSVRSKRHFLYTHTPHCSQPSEKDTPQASVVKKQGQSKLNCRSRQRMFTDITEDAGGEGGVVDRSEVAGVSVKSSSGIPKGETLTSLLSAEFS</sequence>
<dbReference type="Proteomes" id="UP000000437">
    <property type="component" value="Chromosome 5"/>
</dbReference>
<accession>A0AC58JLT3</accession>
<name>A0AC58JLT3_DANRE</name>